<name>A0A6J8EHU5_MYTCO</name>
<evidence type="ECO:0000313" key="4">
    <source>
        <dbReference type="EMBL" id="CAC5419546.1"/>
    </source>
</evidence>
<dbReference type="InterPro" id="IPR047153">
    <property type="entry name" value="TRIM45/56/19-like"/>
</dbReference>
<dbReference type="CDD" id="cd19757">
    <property type="entry name" value="Bbox1"/>
    <property type="match status" value="1"/>
</dbReference>
<feature type="domain" description="B box-type" evidence="3">
    <location>
        <begin position="86"/>
        <end position="126"/>
    </location>
</feature>
<feature type="domain" description="B box-type" evidence="3">
    <location>
        <begin position="14"/>
        <end position="60"/>
    </location>
</feature>
<dbReference type="Gene3D" id="3.30.160.60">
    <property type="entry name" value="Classic Zinc Finger"/>
    <property type="match status" value="1"/>
</dbReference>
<dbReference type="PANTHER" id="PTHR25462:SF305">
    <property type="entry name" value="RING-TYPE DOMAIN-CONTAINING PROTEIN"/>
    <property type="match status" value="1"/>
</dbReference>
<dbReference type="Proteomes" id="UP000507470">
    <property type="component" value="Unassembled WGS sequence"/>
</dbReference>
<evidence type="ECO:0000256" key="2">
    <source>
        <dbReference type="SAM" id="Coils"/>
    </source>
</evidence>
<protein>
    <recommendedName>
        <fullName evidence="3">B box-type domain-containing protein</fullName>
    </recommendedName>
</protein>
<organism evidence="4 5">
    <name type="scientific">Mytilus coruscus</name>
    <name type="common">Sea mussel</name>
    <dbReference type="NCBI Taxonomy" id="42192"/>
    <lineage>
        <taxon>Eukaryota</taxon>
        <taxon>Metazoa</taxon>
        <taxon>Spiralia</taxon>
        <taxon>Lophotrochozoa</taxon>
        <taxon>Mollusca</taxon>
        <taxon>Bivalvia</taxon>
        <taxon>Autobranchia</taxon>
        <taxon>Pteriomorphia</taxon>
        <taxon>Mytilida</taxon>
        <taxon>Mytiloidea</taxon>
        <taxon>Mytilidae</taxon>
        <taxon>Mytilinae</taxon>
        <taxon>Mytilus</taxon>
    </lineage>
</organism>
<evidence type="ECO:0000256" key="1">
    <source>
        <dbReference type="PROSITE-ProRule" id="PRU00024"/>
    </source>
</evidence>
<dbReference type="OrthoDB" id="6105938at2759"/>
<feature type="coiled-coil region" evidence="2">
    <location>
        <begin position="141"/>
        <end position="168"/>
    </location>
</feature>
<proteinExistence type="predicted"/>
<evidence type="ECO:0000259" key="3">
    <source>
        <dbReference type="PROSITE" id="PS50119"/>
    </source>
</evidence>
<dbReference type="GO" id="GO:0005654">
    <property type="term" value="C:nucleoplasm"/>
    <property type="evidence" value="ECO:0007669"/>
    <property type="project" value="TreeGrafter"/>
</dbReference>
<dbReference type="AlphaFoldDB" id="A0A6J8EHU5"/>
<keyword evidence="2" id="KW-0175">Coiled coil</keyword>
<dbReference type="Pfam" id="PF00643">
    <property type="entry name" value="zf-B_box"/>
    <property type="match status" value="1"/>
</dbReference>
<gene>
    <name evidence="4" type="ORF">MCOR_51871</name>
</gene>
<dbReference type="EMBL" id="CACVKT020009040">
    <property type="protein sequence ID" value="CAC5419546.1"/>
    <property type="molecule type" value="Genomic_DNA"/>
</dbReference>
<dbReference type="InterPro" id="IPR000315">
    <property type="entry name" value="Znf_B-box"/>
</dbReference>
<evidence type="ECO:0000313" key="5">
    <source>
        <dbReference type="Proteomes" id="UP000507470"/>
    </source>
</evidence>
<accession>A0A6J8EHU5</accession>
<dbReference type="GO" id="GO:0061630">
    <property type="term" value="F:ubiquitin protein ligase activity"/>
    <property type="evidence" value="ECO:0007669"/>
    <property type="project" value="TreeGrafter"/>
</dbReference>
<dbReference type="SUPFAM" id="SSF57845">
    <property type="entry name" value="B-box zinc-binding domain"/>
    <property type="match status" value="1"/>
</dbReference>
<keyword evidence="5" id="KW-1185">Reference proteome</keyword>
<keyword evidence="1" id="KW-0479">Metal-binding</keyword>
<sequence>MGSSSSSVSKMAQVPIKSCEICAQARSDDYCEECQQLFCNNCKALHLRSHISRSHTFRRTTVNIKRTYKRQDIQKDVSQSSSIGKQKPVMCNLHKDELIYYCEDCEEAACKMCVVQSHRGHDMCEIIAVITATASPSSETMRQFSMEITQMNNDIQRLESHLKTFNSDIELMQEYQ</sequence>
<keyword evidence="1" id="KW-0863">Zinc-finger</keyword>
<dbReference type="SMART" id="SM00336">
    <property type="entry name" value="BBOX"/>
    <property type="match status" value="2"/>
</dbReference>
<dbReference type="GO" id="GO:0008270">
    <property type="term" value="F:zinc ion binding"/>
    <property type="evidence" value="ECO:0007669"/>
    <property type="project" value="UniProtKB-KW"/>
</dbReference>
<dbReference type="PROSITE" id="PS50119">
    <property type="entry name" value="ZF_BBOX"/>
    <property type="match status" value="2"/>
</dbReference>
<keyword evidence="1" id="KW-0862">Zinc</keyword>
<dbReference type="PANTHER" id="PTHR25462">
    <property type="entry name" value="BONUS, ISOFORM C-RELATED"/>
    <property type="match status" value="1"/>
</dbReference>
<reference evidence="4 5" key="1">
    <citation type="submission" date="2020-06" db="EMBL/GenBank/DDBJ databases">
        <authorList>
            <person name="Li R."/>
            <person name="Bekaert M."/>
        </authorList>
    </citation>
    <scope>NUCLEOTIDE SEQUENCE [LARGE SCALE GENOMIC DNA]</scope>
    <source>
        <strain evidence="5">wild</strain>
    </source>
</reference>